<dbReference type="Gene3D" id="3.20.20.105">
    <property type="entry name" value="Queuine tRNA-ribosyltransferase-like"/>
    <property type="match status" value="1"/>
</dbReference>
<dbReference type="NCBIfam" id="TIGR00449">
    <property type="entry name" value="tgt_general"/>
    <property type="match status" value="1"/>
</dbReference>
<dbReference type="InterPro" id="IPR036511">
    <property type="entry name" value="TGT-like_sf"/>
</dbReference>
<evidence type="ECO:0000259" key="2">
    <source>
        <dbReference type="Pfam" id="PF01702"/>
    </source>
</evidence>
<keyword evidence="1" id="KW-0819">tRNA processing</keyword>
<proteinExistence type="predicted"/>
<comment type="caution">
    <text evidence="3">The sequence shown here is derived from an EMBL/GenBank/DDBJ whole genome shotgun (WGS) entry which is preliminary data.</text>
</comment>
<dbReference type="Pfam" id="PF01702">
    <property type="entry name" value="TGT"/>
    <property type="match status" value="1"/>
</dbReference>
<feature type="domain" description="tRNA-guanine(15) transglycosylase-like" evidence="2">
    <location>
        <begin position="7"/>
        <end position="339"/>
    </location>
</feature>
<dbReference type="Proteomes" id="UP000034778">
    <property type="component" value="Unassembled WGS sequence"/>
</dbReference>
<evidence type="ECO:0000313" key="4">
    <source>
        <dbReference type="Proteomes" id="UP000034778"/>
    </source>
</evidence>
<accession>A0A0G0CL02</accession>
<dbReference type="EMBL" id="LBOW01000012">
    <property type="protein sequence ID" value="KKP44057.1"/>
    <property type="molecule type" value="Genomic_DNA"/>
</dbReference>
<dbReference type="GO" id="GO:0005737">
    <property type="term" value="C:cytoplasm"/>
    <property type="evidence" value="ECO:0007669"/>
    <property type="project" value="TreeGrafter"/>
</dbReference>
<sequence length="339" mass="38554">MKLPPLPVFFPDATRGLIKSLDTSDIESTKTEGLLVNTYHLYKDLGIKFIKEKGGIKKFMNWKGFVISDSGGFQVGSLIKMNPSAGHISNNGVLFKPQGEKQVMITPEKSIEFQMELGSDMVVVLDDFTDPKGTYEEAKVSVHRTINWARRSKLEFERICRLKHLTINNQPLIIGVVQGGYYQDLRKYCIENLLKIGFDGLGYGGWPMNDNNTFDYESAKTIADNTPKNYLLYGLGVGKPTQITKLFKMRYKIFDCVLPTRDARHGRAYISNTKTLDLIKGKIKDDDGPISKTCDCLTCTRYSRSYINHLFKIKDFTAGRLVTIHNLRFYSMLIEKLRA</sequence>
<dbReference type="InterPro" id="IPR050076">
    <property type="entry name" value="ArchSynthase1/Queuine_TRR"/>
</dbReference>
<protein>
    <submittedName>
        <fullName evidence="3">tRNA-guanine transglycosylase</fullName>
    </submittedName>
</protein>
<evidence type="ECO:0000256" key="1">
    <source>
        <dbReference type="ARBA" id="ARBA00022694"/>
    </source>
</evidence>
<evidence type="ECO:0000313" key="3">
    <source>
        <dbReference type="EMBL" id="KKP44057.1"/>
    </source>
</evidence>
<gene>
    <name evidence="3" type="ORF">UR35_C0012G0014</name>
</gene>
<dbReference type="SUPFAM" id="SSF51713">
    <property type="entry name" value="tRNA-guanine transglycosylase"/>
    <property type="match status" value="1"/>
</dbReference>
<reference evidence="3 4" key="1">
    <citation type="journal article" date="2015" name="Nature">
        <title>rRNA introns, odd ribosomes, and small enigmatic genomes across a large radiation of phyla.</title>
        <authorList>
            <person name="Brown C.T."/>
            <person name="Hug L.A."/>
            <person name="Thomas B.C."/>
            <person name="Sharon I."/>
            <person name="Castelle C.J."/>
            <person name="Singh A."/>
            <person name="Wilkins M.J."/>
            <person name="Williams K.H."/>
            <person name="Banfield J.F."/>
        </authorList>
    </citation>
    <scope>NUCLEOTIDE SEQUENCE [LARGE SCALE GENOMIC DNA]</scope>
</reference>
<organism evidence="3 4">
    <name type="scientific">Candidatus Woesebacteria bacterium GW2011_GWB1_33_22</name>
    <dbReference type="NCBI Taxonomy" id="1618566"/>
    <lineage>
        <taxon>Bacteria</taxon>
        <taxon>Candidatus Woeseibacteriota</taxon>
    </lineage>
</organism>
<dbReference type="InterPro" id="IPR002616">
    <property type="entry name" value="tRNA_ribo_trans-like"/>
</dbReference>
<name>A0A0G0CL02_9BACT</name>
<dbReference type="PANTHER" id="PTHR46499:SF1">
    <property type="entry name" value="QUEUINE TRNA-RIBOSYLTRANSFERASE"/>
    <property type="match status" value="1"/>
</dbReference>
<dbReference type="AlphaFoldDB" id="A0A0G0CL02"/>
<dbReference type="PANTHER" id="PTHR46499">
    <property type="entry name" value="QUEUINE TRNA-RIBOSYLTRANSFERASE"/>
    <property type="match status" value="1"/>
</dbReference>
<dbReference type="STRING" id="1618566.UR35_C0012G0014"/>
<dbReference type="GO" id="GO:0002099">
    <property type="term" value="P:tRNA wobble guanine modification"/>
    <property type="evidence" value="ECO:0007669"/>
    <property type="project" value="TreeGrafter"/>
</dbReference>